<evidence type="ECO:0000313" key="2">
    <source>
        <dbReference type="Proteomes" id="UP000318571"/>
    </source>
</evidence>
<dbReference type="AlphaFoldDB" id="A0A553NXI0"/>
<name>A0A553NXI0_TIGCA</name>
<dbReference type="SUPFAM" id="SSF50199">
    <property type="entry name" value="Staphylococcal nuclease"/>
    <property type="match status" value="1"/>
</dbReference>
<comment type="caution">
    <text evidence="1">The sequence shown here is derived from an EMBL/GenBank/DDBJ whole genome shotgun (WGS) entry which is preliminary data.</text>
</comment>
<keyword evidence="2" id="KW-1185">Reference proteome</keyword>
<dbReference type="InterPro" id="IPR035437">
    <property type="entry name" value="SNase_OB-fold_sf"/>
</dbReference>
<evidence type="ECO:0000313" key="1">
    <source>
        <dbReference type="EMBL" id="TRY70145.1"/>
    </source>
</evidence>
<dbReference type="EMBL" id="VCGU01000009">
    <property type="protein sequence ID" value="TRY70145.1"/>
    <property type="molecule type" value="Genomic_DNA"/>
</dbReference>
<reference evidence="1 2" key="1">
    <citation type="journal article" date="2018" name="Nat. Ecol. Evol.">
        <title>Genomic signatures of mitonuclear coevolution across populations of Tigriopus californicus.</title>
        <authorList>
            <person name="Barreto F.S."/>
            <person name="Watson E.T."/>
            <person name="Lima T.G."/>
            <person name="Willett C.S."/>
            <person name="Edmands S."/>
            <person name="Li W."/>
            <person name="Burton R.S."/>
        </authorList>
    </citation>
    <scope>NUCLEOTIDE SEQUENCE [LARGE SCALE GENOMIC DNA]</scope>
    <source>
        <strain evidence="1 2">San Diego</strain>
    </source>
</reference>
<gene>
    <name evidence="1" type="ORF">TCAL_10017</name>
</gene>
<dbReference type="InterPro" id="IPR042421">
    <property type="entry name" value="C3orf33-like"/>
</dbReference>
<sequence length="288" mass="31960">MKSDGTSRSSGSLSSSSSSCVDRIGHWVDAHARGLSYTFYAVGLGGLALCGRSLHLSTRFTGVAQIPEAYFAQQLRLTGTVQAVQVWTPTSHSGKSSWPVPGLARLCRYLISGGGPYIENLVFFVVHQPILSFFRRRTGHHPLPVICAALKLEAQPDIQTLGDKAQTLTQSWSGQTIQFRLLKPQALSVKVADESTDAVLALIERKPGLFRRRQNLGVELVALGHAVPAEYRLHLQDSPCYDRYYQELLQAEAVALKKNRGIWLNESPQAGLWSRFWTAVRQRFTKKI</sequence>
<dbReference type="GO" id="GO:0005615">
    <property type="term" value="C:extracellular space"/>
    <property type="evidence" value="ECO:0007669"/>
    <property type="project" value="TreeGrafter"/>
</dbReference>
<dbReference type="Proteomes" id="UP000318571">
    <property type="component" value="Chromosome 9"/>
</dbReference>
<dbReference type="PANTHER" id="PTHR28434">
    <property type="entry name" value="PROTEIN C3ORF33"/>
    <property type="match status" value="1"/>
</dbReference>
<accession>A0A553NXI0</accession>
<protein>
    <recommendedName>
        <fullName evidence="3">TNase-like domain-containing protein</fullName>
    </recommendedName>
</protein>
<organism evidence="1 2">
    <name type="scientific">Tigriopus californicus</name>
    <name type="common">Marine copepod</name>
    <dbReference type="NCBI Taxonomy" id="6832"/>
    <lineage>
        <taxon>Eukaryota</taxon>
        <taxon>Metazoa</taxon>
        <taxon>Ecdysozoa</taxon>
        <taxon>Arthropoda</taxon>
        <taxon>Crustacea</taxon>
        <taxon>Multicrustacea</taxon>
        <taxon>Hexanauplia</taxon>
        <taxon>Copepoda</taxon>
        <taxon>Harpacticoida</taxon>
        <taxon>Harpacticidae</taxon>
        <taxon>Tigriopus</taxon>
    </lineage>
</organism>
<dbReference type="PROSITE" id="PS51257">
    <property type="entry name" value="PROKAR_LIPOPROTEIN"/>
    <property type="match status" value="1"/>
</dbReference>
<evidence type="ECO:0008006" key="3">
    <source>
        <dbReference type="Google" id="ProtNLM"/>
    </source>
</evidence>
<dbReference type="PANTHER" id="PTHR28434:SF1">
    <property type="entry name" value="PROTEIN C3ORF33"/>
    <property type="match status" value="1"/>
</dbReference>
<dbReference type="Gene3D" id="2.40.50.90">
    <property type="match status" value="1"/>
</dbReference>
<dbReference type="STRING" id="6832.A0A553NXI0"/>
<proteinExistence type="predicted"/>